<dbReference type="InterPro" id="IPR036291">
    <property type="entry name" value="NAD(P)-bd_dom_sf"/>
</dbReference>
<comment type="caution">
    <text evidence="2">The sequence shown here is derived from an EMBL/GenBank/DDBJ whole genome shotgun (WGS) entry which is preliminary data.</text>
</comment>
<dbReference type="Pfam" id="PF00107">
    <property type="entry name" value="ADH_zinc_N"/>
    <property type="match status" value="1"/>
</dbReference>
<gene>
    <name evidence="2" type="ORF">GCM10010470_65090</name>
</gene>
<protein>
    <submittedName>
        <fullName evidence="2">Zinc-binding alcohol dehydrogenase family protein</fullName>
    </submittedName>
</protein>
<evidence type="ECO:0000313" key="3">
    <source>
        <dbReference type="Proteomes" id="UP001500979"/>
    </source>
</evidence>
<dbReference type="InterPro" id="IPR011032">
    <property type="entry name" value="GroES-like_sf"/>
</dbReference>
<dbReference type="Proteomes" id="UP001500979">
    <property type="component" value="Unassembled WGS sequence"/>
</dbReference>
<evidence type="ECO:0000313" key="2">
    <source>
        <dbReference type="EMBL" id="GAA2820797.1"/>
    </source>
</evidence>
<name>A0ABN3VQR0_9PSEU</name>
<dbReference type="InterPro" id="IPR051397">
    <property type="entry name" value="Zn-ADH-like_protein"/>
</dbReference>
<dbReference type="Gene3D" id="3.40.50.720">
    <property type="entry name" value="NAD(P)-binding Rossmann-like Domain"/>
    <property type="match status" value="1"/>
</dbReference>
<organism evidence="2 3">
    <name type="scientific">Saccharopolyspora taberi</name>
    <dbReference type="NCBI Taxonomy" id="60895"/>
    <lineage>
        <taxon>Bacteria</taxon>
        <taxon>Bacillati</taxon>
        <taxon>Actinomycetota</taxon>
        <taxon>Actinomycetes</taxon>
        <taxon>Pseudonocardiales</taxon>
        <taxon>Pseudonocardiaceae</taxon>
        <taxon>Saccharopolyspora</taxon>
    </lineage>
</organism>
<reference evidence="2 3" key="1">
    <citation type="journal article" date="2019" name="Int. J. Syst. Evol. Microbiol.">
        <title>The Global Catalogue of Microorganisms (GCM) 10K type strain sequencing project: providing services to taxonomists for standard genome sequencing and annotation.</title>
        <authorList>
            <consortium name="The Broad Institute Genomics Platform"/>
            <consortium name="The Broad Institute Genome Sequencing Center for Infectious Disease"/>
            <person name="Wu L."/>
            <person name="Ma J."/>
        </authorList>
    </citation>
    <scope>NUCLEOTIDE SEQUENCE [LARGE SCALE GENOMIC DNA]</scope>
    <source>
        <strain evidence="2 3">JCM 9383</strain>
    </source>
</reference>
<dbReference type="InterPro" id="IPR013149">
    <property type="entry name" value="ADH-like_C"/>
</dbReference>
<dbReference type="RefSeq" id="WP_344686221.1">
    <property type="nucleotide sequence ID" value="NZ_BAAAUX010000043.1"/>
</dbReference>
<accession>A0ABN3VQR0</accession>
<proteinExistence type="predicted"/>
<dbReference type="SUPFAM" id="SSF50129">
    <property type="entry name" value="GroES-like"/>
    <property type="match status" value="1"/>
</dbReference>
<dbReference type="EMBL" id="BAAAUX010000043">
    <property type="protein sequence ID" value="GAA2820797.1"/>
    <property type="molecule type" value="Genomic_DNA"/>
</dbReference>
<keyword evidence="3" id="KW-1185">Reference proteome</keyword>
<dbReference type="SMART" id="SM00829">
    <property type="entry name" value="PKS_ER"/>
    <property type="match status" value="1"/>
</dbReference>
<sequence>MRAAIVRSFTRSPRYEEFDDPVAADDEVVLKVVAAGLHPSVRACGRLATPFIPGSDGVGRMPGGSRVFFAGLEAPSGSMAERAVVRAQDCVPIPDDVDDVTVAASVHPAMPAWLALRSAFEPGESVLVLGATGNAGRMAVQIARLLGAGRVVAAGRNKAMLDRLLELGVDEVVALDRADESAGQALADAASDVDVVLDFLWGRPAEIALDSLAGGRRLRWVRAGTAAGARMGRSVEALSDLGVEFSTVESRSLPPQERLAELTALINRLPAADLTVHAVSIPLHAVESAWRADSTTGARIVLVP</sequence>
<evidence type="ECO:0000259" key="1">
    <source>
        <dbReference type="SMART" id="SM00829"/>
    </source>
</evidence>
<dbReference type="Gene3D" id="3.90.180.10">
    <property type="entry name" value="Medium-chain alcohol dehydrogenases, catalytic domain"/>
    <property type="match status" value="1"/>
</dbReference>
<feature type="domain" description="Enoyl reductase (ER)" evidence="1">
    <location>
        <begin position="8"/>
        <end position="302"/>
    </location>
</feature>
<dbReference type="PANTHER" id="PTHR43677">
    <property type="entry name" value="SHORT-CHAIN DEHYDROGENASE/REDUCTASE"/>
    <property type="match status" value="1"/>
</dbReference>
<dbReference type="InterPro" id="IPR020843">
    <property type="entry name" value="ER"/>
</dbReference>
<dbReference type="PANTHER" id="PTHR43677:SF11">
    <property type="entry name" value="ZINC-CONTAINING ALCOHOL DEHYDROGENASE"/>
    <property type="match status" value="1"/>
</dbReference>
<dbReference type="SUPFAM" id="SSF51735">
    <property type="entry name" value="NAD(P)-binding Rossmann-fold domains"/>
    <property type="match status" value="1"/>
</dbReference>